<keyword evidence="8" id="KW-1185">Reference proteome</keyword>
<dbReference type="EMBL" id="JAATJE010000001">
    <property type="protein sequence ID" value="NJC33732.1"/>
    <property type="molecule type" value="Genomic_DNA"/>
</dbReference>
<reference evidence="7 8" key="1">
    <citation type="submission" date="2020-03" db="EMBL/GenBank/DDBJ databases">
        <title>Genomic Encyclopedia of Type Strains, Phase IV (KMG-IV): sequencing the most valuable type-strain genomes for metagenomic binning, comparative biology and taxonomic classification.</title>
        <authorList>
            <person name="Goeker M."/>
        </authorList>
    </citation>
    <scope>NUCLEOTIDE SEQUENCE [LARGE SCALE GENOMIC DNA]</scope>
    <source>
        <strain evidence="7 8">DSM 27651</strain>
    </source>
</reference>
<gene>
    <name evidence="7" type="ORF">GGR88_001206</name>
</gene>
<evidence type="ECO:0000313" key="7">
    <source>
        <dbReference type="EMBL" id="NJC33732.1"/>
    </source>
</evidence>
<keyword evidence="6" id="KW-0472">Membrane</keyword>
<protein>
    <submittedName>
        <fullName evidence="7">Multisubunit Na+/H+ antiporter MnhE subunit</fullName>
    </submittedName>
</protein>
<proteinExistence type="inferred from homology"/>
<dbReference type="RefSeq" id="WP_167953684.1">
    <property type="nucleotide sequence ID" value="NZ_JAATJE010000001.1"/>
</dbReference>
<name>A0ABX0XK52_9SPHN</name>
<sequence>MRLIRKAAALVTLAVVFAWDLVRSSAQVTAIVLQPRARHHPKIVAVPTVLEKDWSVGTLAYLTSLTPGSTCLHVSEDRRLLYIHMLDAPDEQAAIAKFQSHYEIRLRILER</sequence>
<comment type="similarity">
    <text evidence="2">Belongs to the CPA3 antiporters (TC 2.A.63) subunit E family.</text>
</comment>
<dbReference type="PANTHER" id="PTHR34584">
    <property type="entry name" value="NA(+)/H(+) ANTIPORTER SUBUNIT E1"/>
    <property type="match status" value="1"/>
</dbReference>
<keyword evidence="3" id="KW-1003">Cell membrane</keyword>
<evidence type="ECO:0000256" key="6">
    <source>
        <dbReference type="ARBA" id="ARBA00023136"/>
    </source>
</evidence>
<evidence type="ECO:0000256" key="4">
    <source>
        <dbReference type="ARBA" id="ARBA00022692"/>
    </source>
</evidence>
<evidence type="ECO:0000256" key="5">
    <source>
        <dbReference type="ARBA" id="ARBA00022989"/>
    </source>
</evidence>
<evidence type="ECO:0000256" key="3">
    <source>
        <dbReference type="ARBA" id="ARBA00022475"/>
    </source>
</evidence>
<keyword evidence="4" id="KW-0812">Transmembrane</keyword>
<dbReference type="PANTHER" id="PTHR34584:SF1">
    <property type="entry name" value="NA(+)_H(+) ANTIPORTER SUBUNIT E1"/>
    <property type="match status" value="1"/>
</dbReference>
<accession>A0ABX0XK52</accession>
<keyword evidence="5" id="KW-1133">Transmembrane helix</keyword>
<comment type="subcellular location">
    <subcellularLocation>
        <location evidence="1">Cell membrane</location>
        <topology evidence="1">Multi-pass membrane protein</topology>
    </subcellularLocation>
</comment>
<comment type="caution">
    <text evidence="7">The sequence shown here is derived from an EMBL/GenBank/DDBJ whole genome shotgun (WGS) entry which is preliminary data.</text>
</comment>
<dbReference type="InterPro" id="IPR002758">
    <property type="entry name" value="Cation_antiport_E"/>
</dbReference>
<evidence type="ECO:0000313" key="8">
    <source>
        <dbReference type="Proteomes" id="UP000734218"/>
    </source>
</evidence>
<evidence type="ECO:0000256" key="1">
    <source>
        <dbReference type="ARBA" id="ARBA00004651"/>
    </source>
</evidence>
<evidence type="ECO:0000256" key="2">
    <source>
        <dbReference type="ARBA" id="ARBA00006228"/>
    </source>
</evidence>
<organism evidence="7 8">
    <name type="scientific">Sphingomonas jejuensis</name>
    <dbReference type="NCBI Taxonomy" id="904715"/>
    <lineage>
        <taxon>Bacteria</taxon>
        <taxon>Pseudomonadati</taxon>
        <taxon>Pseudomonadota</taxon>
        <taxon>Alphaproteobacteria</taxon>
        <taxon>Sphingomonadales</taxon>
        <taxon>Sphingomonadaceae</taxon>
        <taxon>Sphingomonas</taxon>
    </lineage>
</organism>
<dbReference type="Pfam" id="PF01899">
    <property type="entry name" value="MNHE"/>
    <property type="match status" value="1"/>
</dbReference>
<dbReference type="Proteomes" id="UP000734218">
    <property type="component" value="Unassembled WGS sequence"/>
</dbReference>